<proteinExistence type="predicted"/>
<dbReference type="SUPFAM" id="SSF56112">
    <property type="entry name" value="Protein kinase-like (PK-like)"/>
    <property type="match status" value="1"/>
</dbReference>
<reference evidence="2 3" key="1">
    <citation type="submission" date="2024-02" db="EMBL/GenBank/DDBJ databases">
        <title>Chromosome-scale genome assembly of the rough periwinkle Littorina saxatilis.</title>
        <authorList>
            <person name="De Jode A."/>
            <person name="Faria R."/>
            <person name="Formenti G."/>
            <person name="Sims Y."/>
            <person name="Smith T.P."/>
            <person name="Tracey A."/>
            <person name="Wood J.M.D."/>
            <person name="Zagrodzka Z.B."/>
            <person name="Johannesson K."/>
            <person name="Butlin R.K."/>
            <person name="Leder E.H."/>
        </authorList>
    </citation>
    <scope>NUCLEOTIDE SEQUENCE [LARGE SCALE GENOMIC DNA]</scope>
    <source>
        <strain evidence="2">Snail1</strain>
        <tissue evidence="2">Muscle</tissue>
    </source>
</reference>
<dbReference type="Proteomes" id="UP001374579">
    <property type="component" value="Unassembled WGS sequence"/>
</dbReference>
<evidence type="ECO:0000313" key="3">
    <source>
        <dbReference type="Proteomes" id="UP001374579"/>
    </source>
</evidence>
<keyword evidence="3" id="KW-1185">Reference proteome</keyword>
<evidence type="ECO:0000259" key="1">
    <source>
        <dbReference type="Pfam" id="PF07714"/>
    </source>
</evidence>
<dbReference type="Pfam" id="PF07714">
    <property type="entry name" value="PK_Tyr_Ser-Thr"/>
    <property type="match status" value="1"/>
</dbReference>
<dbReference type="Gene3D" id="1.10.510.10">
    <property type="entry name" value="Transferase(Phosphotransferase) domain 1"/>
    <property type="match status" value="1"/>
</dbReference>
<protein>
    <recommendedName>
        <fullName evidence="1">Serine-threonine/tyrosine-protein kinase catalytic domain-containing protein</fullName>
    </recommendedName>
</protein>
<comment type="caution">
    <text evidence="2">The sequence shown here is derived from an EMBL/GenBank/DDBJ whole genome shotgun (WGS) entry which is preliminary data.</text>
</comment>
<organism evidence="2 3">
    <name type="scientific">Littorina saxatilis</name>
    <dbReference type="NCBI Taxonomy" id="31220"/>
    <lineage>
        <taxon>Eukaryota</taxon>
        <taxon>Metazoa</taxon>
        <taxon>Spiralia</taxon>
        <taxon>Lophotrochozoa</taxon>
        <taxon>Mollusca</taxon>
        <taxon>Gastropoda</taxon>
        <taxon>Caenogastropoda</taxon>
        <taxon>Littorinimorpha</taxon>
        <taxon>Littorinoidea</taxon>
        <taxon>Littorinidae</taxon>
        <taxon>Littorina</taxon>
    </lineage>
</organism>
<name>A0AAN9AZ84_9CAEN</name>
<dbReference type="GO" id="GO:0005886">
    <property type="term" value="C:plasma membrane"/>
    <property type="evidence" value="ECO:0007669"/>
    <property type="project" value="TreeGrafter"/>
</dbReference>
<dbReference type="EMBL" id="JBAMIC010000014">
    <property type="protein sequence ID" value="KAK7096236.1"/>
    <property type="molecule type" value="Genomic_DNA"/>
</dbReference>
<dbReference type="AlphaFoldDB" id="A0AAN9AZ84"/>
<dbReference type="PANTHER" id="PTHR24416:SF611">
    <property type="entry name" value="TYROSINE-PROTEIN KINASE TRANSMEMBRANE RECEPTOR ROR"/>
    <property type="match status" value="1"/>
</dbReference>
<dbReference type="GO" id="GO:0043235">
    <property type="term" value="C:receptor complex"/>
    <property type="evidence" value="ECO:0007669"/>
    <property type="project" value="TreeGrafter"/>
</dbReference>
<dbReference type="GO" id="GO:0007169">
    <property type="term" value="P:cell surface receptor protein tyrosine kinase signaling pathway"/>
    <property type="evidence" value="ECO:0007669"/>
    <property type="project" value="TreeGrafter"/>
</dbReference>
<accession>A0AAN9AZ84</accession>
<dbReference type="PANTHER" id="PTHR24416">
    <property type="entry name" value="TYROSINE-PROTEIN KINASE RECEPTOR"/>
    <property type="match status" value="1"/>
</dbReference>
<dbReference type="InterPro" id="IPR001245">
    <property type="entry name" value="Ser-Thr/Tyr_kinase_cat_dom"/>
</dbReference>
<evidence type="ECO:0000313" key="2">
    <source>
        <dbReference type="EMBL" id="KAK7096236.1"/>
    </source>
</evidence>
<feature type="domain" description="Serine-threonine/tyrosine-protein kinase catalytic" evidence="1">
    <location>
        <begin position="5"/>
        <end position="62"/>
    </location>
</feature>
<dbReference type="GO" id="GO:0004714">
    <property type="term" value="F:transmembrane receptor protein tyrosine kinase activity"/>
    <property type="evidence" value="ECO:0007669"/>
    <property type="project" value="TreeGrafter"/>
</dbReference>
<dbReference type="InterPro" id="IPR011009">
    <property type="entry name" value="Kinase-like_dom_sf"/>
</dbReference>
<sequence>MSVPGQVPYPTIHSNEIGTRLRSGYRMDKPEFADDTYYTLMKDCWQYKAAKRPTFGTIRAQLAKQFDSPGNRQSVGFYYDTNNLNVL</sequence>
<gene>
    <name evidence="2" type="ORF">V1264_005554</name>
</gene>
<dbReference type="InterPro" id="IPR050122">
    <property type="entry name" value="RTK"/>
</dbReference>